<evidence type="ECO:0000313" key="17">
    <source>
        <dbReference type="EMBL" id="XCH22114.1"/>
    </source>
</evidence>
<evidence type="ECO:0000256" key="15">
    <source>
        <dbReference type="SAM" id="Phobius"/>
    </source>
</evidence>
<gene>
    <name evidence="17" type="ORF">ABV298_17315</name>
</gene>
<reference evidence="17" key="1">
    <citation type="submission" date="2024-06" db="EMBL/GenBank/DDBJ databases">
        <title>Sequencing and assembly of the genome of Dyadobacter sp. strain 676, a symbiont of Cyamopsis tetragonoloba.</title>
        <authorList>
            <person name="Guro P."/>
            <person name="Sazanova A."/>
            <person name="Kuznetsova I."/>
            <person name="Belimov A."/>
            <person name="Safronova V."/>
        </authorList>
    </citation>
    <scope>NUCLEOTIDE SEQUENCE</scope>
    <source>
        <strain evidence="17">676</strain>
    </source>
</reference>
<dbReference type="InterPro" id="IPR050206">
    <property type="entry name" value="FtsK/SpoIIIE/SftA"/>
</dbReference>
<evidence type="ECO:0000256" key="11">
    <source>
        <dbReference type="ARBA" id="ARBA00023136"/>
    </source>
</evidence>
<name>A0AAU8FCN1_9BACT</name>
<feature type="transmembrane region" description="Helical" evidence="15">
    <location>
        <begin position="183"/>
        <end position="204"/>
    </location>
</feature>
<proteinExistence type="inferred from homology"/>
<dbReference type="InterPro" id="IPR036388">
    <property type="entry name" value="WH-like_DNA-bd_sf"/>
</dbReference>
<keyword evidence="3" id="KW-1003">Cell membrane</keyword>
<evidence type="ECO:0000256" key="1">
    <source>
        <dbReference type="ARBA" id="ARBA00004651"/>
    </source>
</evidence>
<evidence type="ECO:0000256" key="10">
    <source>
        <dbReference type="ARBA" id="ARBA00023125"/>
    </source>
</evidence>
<evidence type="ECO:0000256" key="6">
    <source>
        <dbReference type="ARBA" id="ARBA00022741"/>
    </source>
</evidence>
<evidence type="ECO:0000256" key="4">
    <source>
        <dbReference type="ARBA" id="ARBA00022618"/>
    </source>
</evidence>
<dbReference type="EMBL" id="CP159289">
    <property type="protein sequence ID" value="XCH22114.1"/>
    <property type="molecule type" value="Genomic_DNA"/>
</dbReference>
<keyword evidence="7" id="KW-0159">Chromosome partition</keyword>
<evidence type="ECO:0000256" key="9">
    <source>
        <dbReference type="ARBA" id="ARBA00022989"/>
    </source>
</evidence>
<dbReference type="SUPFAM" id="SSF46785">
    <property type="entry name" value="Winged helix' DNA-binding domain"/>
    <property type="match status" value="1"/>
</dbReference>
<feature type="binding site" evidence="13">
    <location>
        <begin position="521"/>
        <end position="528"/>
    </location>
    <ligand>
        <name>ATP</name>
        <dbReference type="ChEBI" id="CHEBI:30616"/>
    </ligand>
</feature>
<dbReference type="SMART" id="SM00843">
    <property type="entry name" value="Ftsk_gamma"/>
    <property type="match status" value="1"/>
</dbReference>
<comment type="similarity">
    <text evidence="2">Belongs to the FtsK/SpoIIIE/SftA family.</text>
</comment>
<feature type="domain" description="FtsK" evidence="16">
    <location>
        <begin position="503"/>
        <end position="708"/>
    </location>
</feature>
<dbReference type="Pfam" id="PF09397">
    <property type="entry name" value="FtsK_gamma"/>
    <property type="match status" value="1"/>
</dbReference>
<dbReference type="Pfam" id="PF13491">
    <property type="entry name" value="FtsK_4TM"/>
    <property type="match status" value="1"/>
</dbReference>
<feature type="compositionally biased region" description="Polar residues" evidence="14">
    <location>
        <begin position="1"/>
        <end position="12"/>
    </location>
</feature>
<dbReference type="SUPFAM" id="SSF52540">
    <property type="entry name" value="P-loop containing nucleoside triphosphate hydrolases"/>
    <property type="match status" value="1"/>
</dbReference>
<accession>A0AAU8FCN1</accession>
<dbReference type="Gene3D" id="3.30.980.40">
    <property type="match status" value="1"/>
</dbReference>
<keyword evidence="4" id="KW-0132">Cell division</keyword>
<keyword evidence="10" id="KW-0238">DNA-binding</keyword>
<keyword evidence="6 13" id="KW-0547">Nucleotide-binding</keyword>
<dbReference type="GO" id="GO:0003677">
    <property type="term" value="F:DNA binding"/>
    <property type="evidence" value="ECO:0007669"/>
    <property type="project" value="UniProtKB-KW"/>
</dbReference>
<dbReference type="InterPro" id="IPR002543">
    <property type="entry name" value="FtsK_dom"/>
</dbReference>
<dbReference type="Pfam" id="PF17854">
    <property type="entry name" value="FtsK_alpha"/>
    <property type="match status" value="1"/>
</dbReference>
<feature type="transmembrane region" description="Helical" evidence="15">
    <location>
        <begin position="101"/>
        <end position="121"/>
    </location>
</feature>
<evidence type="ECO:0000256" key="14">
    <source>
        <dbReference type="SAM" id="MobiDB-lite"/>
    </source>
</evidence>
<keyword evidence="9 15" id="KW-1133">Transmembrane helix</keyword>
<dbReference type="RefSeq" id="WP_353717447.1">
    <property type="nucleotide sequence ID" value="NZ_CP159289.1"/>
</dbReference>
<keyword evidence="12" id="KW-0131">Cell cycle</keyword>
<dbReference type="GO" id="GO:0005524">
    <property type="term" value="F:ATP binding"/>
    <property type="evidence" value="ECO:0007669"/>
    <property type="project" value="UniProtKB-UniRule"/>
</dbReference>
<keyword evidence="5 15" id="KW-0812">Transmembrane</keyword>
<evidence type="ECO:0000256" key="7">
    <source>
        <dbReference type="ARBA" id="ARBA00022829"/>
    </source>
</evidence>
<dbReference type="GO" id="GO:0007059">
    <property type="term" value="P:chromosome segregation"/>
    <property type="evidence" value="ECO:0007669"/>
    <property type="project" value="UniProtKB-KW"/>
</dbReference>
<evidence type="ECO:0000256" key="12">
    <source>
        <dbReference type="ARBA" id="ARBA00023306"/>
    </source>
</evidence>
<dbReference type="Gene3D" id="1.10.10.10">
    <property type="entry name" value="Winged helix-like DNA-binding domain superfamily/Winged helix DNA-binding domain"/>
    <property type="match status" value="1"/>
</dbReference>
<evidence type="ECO:0000259" key="16">
    <source>
        <dbReference type="PROSITE" id="PS50901"/>
    </source>
</evidence>
<dbReference type="PROSITE" id="PS50901">
    <property type="entry name" value="FTSK"/>
    <property type="match status" value="1"/>
</dbReference>
<feature type="region of interest" description="Disordered" evidence="14">
    <location>
        <begin position="1"/>
        <end position="20"/>
    </location>
</feature>
<protein>
    <submittedName>
        <fullName evidence="17">DNA translocase FtsK 4TM domain-containing protein</fullName>
    </submittedName>
</protein>
<evidence type="ECO:0000256" key="5">
    <source>
        <dbReference type="ARBA" id="ARBA00022692"/>
    </source>
</evidence>
<feature type="transmembrane region" description="Helical" evidence="15">
    <location>
        <begin position="41"/>
        <end position="63"/>
    </location>
</feature>
<dbReference type="Gene3D" id="3.40.50.300">
    <property type="entry name" value="P-loop containing nucleotide triphosphate hydrolases"/>
    <property type="match status" value="1"/>
</dbReference>
<feature type="region of interest" description="Disordered" evidence="14">
    <location>
        <begin position="215"/>
        <end position="239"/>
    </location>
</feature>
<dbReference type="GO" id="GO:0005886">
    <property type="term" value="C:plasma membrane"/>
    <property type="evidence" value="ECO:0007669"/>
    <property type="project" value="UniProtKB-SubCell"/>
</dbReference>
<feature type="compositionally biased region" description="Basic and acidic residues" evidence="14">
    <location>
        <begin position="225"/>
        <end position="235"/>
    </location>
</feature>
<keyword evidence="11 15" id="KW-0472">Membrane</keyword>
<dbReference type="GO" id="GO:0051301">
    <property type="term" value="P:cell division"/>
    <property type="evidence" value="ECO:0007669"/>
    <property type="project" value="UniProtKB-KW"/>
</dbReference>
<dbReference type="Pfam" id="PF01580">
    <property type="entry name" value="FtsK_SpoIIIE"/>
    <property type="match status" value="1"/>
</dbReference>
<dbReference type="AlphaFoldDB" id="A0AAU8FCN1"/>
<sequence>MSVNKPRGNTQRQKPEEAAAAPRFRVSLDWEHIFTSPKNTLAWGTFFIILGLILETSFFSYIITGLSDQSVLDGLGHQSIRDAGRQTRNFLGVLGAVVSHIFVYRWFGIGALLLPIVPFVAGWKMAFGREILPLGKITKEVIFFTLWVSVLMGYIVLMSNSENTLSFLSGGFGYLVNVSFFDWLKWGSILPILFALFVFAVFFYDVRDKYESWQARNAKPEPAADEAREDAKGTEGELLPDEVAVPGSTFVSVVNDTYDDEVLTSEEQPDLEVETEEEAPRVVPHPAVVLPVTPTAPPVPAASATVELPVMPMEVSAVPSEPLLEFEVEDTTQAKEPLDEEFENEDINASILREFGQYDPMLDLPQYQFPTIDLLNEVFENQHEKVSQEELESNKTKIVDTLGSYGINISKIKATIGPTVTLYEIIPEAGVRISKIKNLEGDIALSLAALGIRIIAPMPGRGTIGIEVPNKNRETVFARSVLSNERFQKSNYDLPIVLGKTISNDIHIADLAKMPHLLMAGATGQGKSVGLNVILASLIYKKHPAELKFVLVDPKKVELTLFNKLERHFLAKLPNAEEAIITDTKKVIFTLNSLCIEMDSRYDLLKEAAVRNLKEYNAKFAARRLNPEKGHRFLPYIVLVIDELADLMMTAGKEVETPIARLAQLARAVGIHLVVATQRPSVKVITGLIKANFPARLSFRVTSSIDSRTILDMGGAEQLVGQGDMLLAINSEVIRLQCPFIDTREIEDICEYIGGQRGYDEAYALPEYEGDDAAEGKADLNPDDFDALLPDAARLIVTHQQGSTSLIQRKMKLGYNRAGRIMDQLEVLGVVGPFTGSKARDVMFHDLNMLEEHLRTMGVG</sequence>
<evidence type="ECO:0000256" key="2">
    <source>
        <dbReference type="ARBA" id="ARBA00006474"/>
    </source>
</evidence>
<feature type="transmembrane region" description="Helical" evidence="15">
    <location>
        <begin position="141"/>
        <end position="159"/>
    </location>
</feature>
<dbReference type="PANTHER" id="PTHR22683">
    <property type="entry name" value="SPORULATION PROTEIN RELATED"/>
    <property type="match status" value="1"/>
</dbReference>
<dbReference type="PANTHER" id="PTHR22683:SF41">
    <property type="entry name" value="DNA TRANSLOCASE FTSK"/>
    <property type="match status" value="1"/>
</dbReference>
<comment type="subcellular location">
    <subcellularLocation>
        <location evidence="1">Cell membrane</location>
        <topology evidence="1">Multi-pass membrane protein</topology>
    </subcellularLocation>
</comment>
<dbReference type="InterPro" id="IPR036390">
    <property type="entry name" value="WH_DNA-bd_sf"/>
</dbReference>
<dbReference type="InterPro" id="IPR027417">
    <property type="entry name" value="P-loop_NTPase"/>
</dbReference>
<evidence type="ECO:0000256" key="8">
    <source>
        <dbReference type="ARBA" id="ARBA00022840"/>
    </source>
</evidence>
<keyword evidence="8 13" id="KW-0067">ATP-binding</keyword>
<evidence type="ECO:0000256" key="13">
    <source>
        <dbReference type="PROSITE-ProRule" id="PRU00289"/>
    </source>
</evidence>
<dbReference type="InterPro" id="IPR025199">
    <property type="entry name" value="FtsK_4TM"/>
</dbReference>
<dbReference type="InterPro" id="IPR041027">
    <property type="entry name" value="FtsK_alpha"/>
</dbReference>
<organism evidence="17">
    <name type="scientific">Dyadobacter sp. 676</name>
    <dbReference type="NCBI Taxonomy" id="3088362"/>
    <lineage>
        <taxon>Bacteria</taxon>
        <taxon>Pseudomonadati</taxon>
        <taxon>Bacteroidota</taxon>
        <taxon>Cytophagia</taxon>
        <taxon>Cytophagales</taxon>
        <taxon>Spirosomataceae</taxon>
        <taxon>Dyadobacter</taxon>
    </lineage>
</organism>
<evidence type="ECO:0000256" key="3">
    <source>
        <dbReference type="ARBA" id="ARBA00022475"/>
    </source>
</evidence>
<dbReference type="InterPro" id="IPR018541">
    <property type="entry name" value="Ftsk_gamma"/>
</dbReference>